<dbReference type="PANTHER" id="PTHR47505:SF1">
    <property type="entry name" value="DNA UTILIZATION PROTEIN YHGH"/>
    <property type="match status" value="1"/>
</dbReference>
<feature type="domain" description="Phosphoribosyltransferase" evidence="2">
    <location>
        <begin position="140"/>
        <end position="231"/>
    </location>
</feature>
<evidence type="ECO:0000256" key="1">
    <source>
        <dbReference type="ARBA" id="ARBA00008007"/>
    </source>
</evidence>
<proteinExistence type="inferred from homology"/>
<comment type="caution">
    <text evidence="3">The sequence shown here is derived from an EMBL/GenBank/DDBJ whole genome shotgun (WGS) entry which is preliminary data.</text>
</comment>
<gene>
    <name evidence="3" type="ORF">JIV24_02810</name>
</gene>
<organism evidence="3 4">
    <name type="scientific">Carboxylicivirga marina</name>
    <dbReference type="NCBI Taxonomy" id="2800988"/>
    <lineage>
        <taxon>Bacteria</taxon>
        <taxon>Pseudomonadati</taxon>
        <taxon>Bacteroidota</taxon>
        <taxon>Bacteroidia</taxon>
        <taxon>Marinilabiliales</taxon>
        <taxon>Marinilabiliaceae</taxon>
        <taxon>Carboxylicivirga</taxon>
    </lineage>
</organism>
<comment type="similarity">
    <text evidence="1">Belongs to the ComF/GntX family.</text>
</comment>
<dbReference type="InterPro" id="IPR000836">
    <property type="entry name" value="PRTase_dom"/>
</dbReference>
<dbReference type="Pfam" id="PF00156">
    <property type="entry name" value="Pribosyltran"/>
    <property type="match status" value="1"/>
</dbReference>
<dbReference type="SUPFAM" id="SSF53271">
    <property type="entry name" value="PRTase-like"/>
    <property type="match status" value="1"/>
</dbReference>
<dbReference type="InterPro" id="IPR051910">
    <property type="entry name" value="ComF/GntX_DNA_util-trans"/>
</dbReference>
<evidence type="ECO:0000313" key="4">
    <source>
        <dbReference type="Proteomes" id="UP000605676"/>
    </source>
</evidence>
<dbReference type="RefSeq" id="WP_200463485.1">
    <property type="nucleotide sequence ID" value="NZ_JAENRR010000004.1"/>
</dbReference>
<dbReference type="Proteomes" id="UP000605676">
    <property type="component" value="Unassembled WGS sequence"/>
</dbReference>
<dbReference type="InterPro" id="IPR029057">
    <property type="entry name" value="PRTase-like"/>
</dbReference>
<evidence type="ECO:0000259" key="2">
    <source>
        <dbReference type="Pfam" id="PF00156"/>
    </source>
</evidence>
<sequence length="236" mass="26938">MHFIKRVNDVVSAVGDLFFPPVCISCGTHLFKNEIEICQMCIRRLPRTHFEKRPHDNQISIMMWGRCRINQAYALFFYKKGERVQRLLHEVKYRGNIKLGEELGRQLAKTIVRNGDNSYDEIIPIPLHPKKKIKRGFNQAEVIANGMAEIMKVPVNVSDVVRNTYTSSQTRKGRFERWQNVESIFRVKSPENLAGKHILLIDDVVTTGSTLEACVNQLSTIDNVKVSVATIACAVL</sequence>
<keyword evidence="4" id="KW-1185">Reference proteome</keyword>
<dbReference type="EMBL" id="JAENRR010000004">
    <property type="protein sequence ID" value="MBK3516255.1"/>
    <property type="molecule type" value="Genomic_DNA"/>
</dbReference>
<dbReference type="CDD" id="cd06223">
    <property type="entry name" value="PRTases_typeI"/>
    <property type="match status" value="1"/>
</dbReference>
<dbReference type="Gene3D" id="3.40.50.2020">
    <property type="match status" value="1"/>
</dbReference>
<dbReference type="PANTHER" id="PTHR47505">
    <property type="entry name" value="DNA UTILIZATION PROTEIN YHGH"/>
    <property type="match status" value="1"/>
</dbReference>
<name>A0ABS1HFJ8_9BACT</name>
<reference evidence="3 4" key="1">
    <citation type="submission" date="2021-01" db="EMBL/GenBank/DDBJ databases">
        <title>Carboxyliciviraga sp.nov., isolated from coastal sediments.</title>
        <authorList>
            <person name="Lu D."/>
            <person name="Zhang T."/>
        </authorList>
    </citation>
    <scope>NUCLEOTIDE SEQUENCE [LARGE SCALE GENOMIC DNA]</scope>
    <source>
        <strain evidence="3 4">N1Y132</strain>
    </source>
</reference>
<protein>
    <submittedName>
        <fullName evidence="3">ComF family protein</fullName>
    </submittedName>
</protein>
<accession>A0ABS1HFJ8</accession>
<evidence type="ECO:0000313" key="3">
    <source>
        <dbReference type="EMBL" id="MBK3516255.1"/>
    </source>
</evidence>